<sequence>MNISATLTAHVLQRLQELEAITEVCQGNKPYHSFYHPESGDEVGYIRLYKGEHILDHVVEVNIRAATMEMDAYMIMAFTQPGSLYPHLAFDTELLPNDSAFHIDLLHKREFATDIDYIQSVMAPLSDAFDAANANPDFRFSDATHLMKALLNPWMASYHCSPEHLAQSQTTIDAYLDHWLSLADRAEGEVIVNTSHSHQVADYDRQHRAAIFDAKVDILWDMIANLIGTDSRDLILTLVRGQK</sequence>
<dbReference type="KEGG" id="osg:BST96_04180"/>
<evidence type="ECO:0000313" key="2">
    <source>
        <dbReference type="Proteomes" id="UP000193450"/>
    </source>
</evidence>
<reference evidence="1 2" key="1">
    <citation type="submission" date="2016-11" db="EMBL/GenBank/DDBJ databases">
        <title>Trade-off between light-utilization and light-protection in marine flavobacteria.</title>
        <authorList>
            <person name="Kumagai Y."/>
        </authorList>
    </citation>
    <scope>NUCLEOTIDE SEQUENCE [LARGE SCALE GENOMIC DNA]</scope>
    <source>
        <strain evidence="1 2">NBRC 107125</strain>
    </source>
</reference>
<name>A0A1X9N6P9_9GAMM</name>
<keyword evidence="2" id="KW-1185">Reference proteome</keyword>
<dbReference type="RefSeq" id="WP_085757487.1">
    <property type="nucleotide sequence ID" value="NZ_CP019343.1"/>
</dbReference>
<dbReference type="Proteomes" id="UP000193450">
    <property type="component" value="Chromosome"/>
</dbReference>
<evidence type="ECO:0000313" key="1">
    <source>
        <dbReference type="EMBL" id="ARN73376.1"/>
    </source>
</evidence>
<organism evidence="1 2">
    <name type="scientific">Oceanicoccus sagamiensis</name>
    <dbReference type="NCBI Taxonomy" id="716816"/>
    <lineage>
        <taxon>Bacteria</taxon>
        <taxon>Pseudomonadati</taxon>
        <taxon>Pseudomonadota</taxon>
        <taxon>Gammaproteobacteria</taxon>
        <taxon>Cellvibrionales</taxon>
        <taxon>Spongiibacteraceae</taxon>
        <taxon>Oceanicoccus</taxon>
    </lineage>
</organism>
<accession>A0A1X9N6P9</accession>
<gene>
    <name evidence="1" type="ORF">BST96_04180</name>
</gene>
<proteinExistence type="predicted"/>
<dbReference type="OrthoDB" id="3285699at2"/>
<dbReference type="Gene3D" id="3.40.1500.20">
    <property type="match status" value="1"/>
</dbReference>
<dbReference type="AlphaFoldDB" id="A0A1X9N6P9"/>
<protein>
    <submittedName>
        <fullName evidence="1">Uncharacterized protein</fullName>
    </submittedName>
</protein>
<dbReference type="EMBL" id="CP019343">
    <property type="protein sequence ID" value="ARN73376.1"/>
    <property type="molecule type" value="Genomic_DNA"/>
</dbReference>